<keyword evidence="2" id="KW-0813">Transport</keyword>
<keyword evidence="5" id="KW-0029">Amino-acid transport</keyword>
<evidence type="ECO:0000313" key="8">
    <source>
        <dbReference type="Proteomes" id="UP000247978"/>
    </source>
</evidence>
<dbReference type="RefSeq" id="WP_110393575.1">
    <property type="nucleotide sequence ID" value="NZ_JADIJL010000014.1"/>
</dbReference>
<dbReference type="Gene3D" id="3.40.50.300">
    <property type="entry name" value="P-loop containing nucleotide triphosphate hydrolases"/>
    <property type="match status" value="1"/>
</dbReference>
<dbReference type="InterPro" id="IPR017871">
    <property type="entry name" value="ABC_transporter-like_CS"/>
</dbReference>
<comment type="similarity">
    <text evidence="1">Belongs to the ABC transporter superfamily.</text>
</comment>
<reference evidence="7 8" key="1">
    <citation type="submission" date="2018-05" db="EMBL/GenBank/DDBJ databases">
        <title>Genomic Encyclopedia of Type Strains, Phase IV (KMG-IV): sequencing the most valuable type-strain genomes for metagenomic binning, comparative biology and taxonomic classification.</title>
        <authorList>
            <person name="Goeker M."/>
        </authorList>
    </citation>
    <scope>NUCLEOTIDE SEQUENCE [LARGE SCALE GENOMIC DNA]</scope>
    <source>
        <strain evidence="7 8">DSM 28556</strain>
    </source>
</reference>
<accession>A0A2V3WAX5</accession>
<feature type="domain" description="ABC transporter" evidence="6">
    <location>
        <begin position="5"/>
        <end position="234"/>
    </location>
</feature>
<evidence type="ECO:0000313" key="7">
    <source>
        <dbReference type="EMBL" id="PXW90304.1"/>
    </source>
</evidence>
<dbReference type="GO" id="GO:0016887">
    <property type="term" value="F:ATP hydrolysis activity"/>
    <property type="evidence" value="ECO:0007669"/>
    <property type="project" value="InterPro"/>
</dbReference>
<dbReference type="EMBL" id="QJJQ01000001">
    <property type="protein sequence ID" value="PXW90304.1"/>
    <property type="molecule type" value="Genomic_DNA"/>
</dbReference>
<evidence type="ECO:0000256" key="2">
    <source>
        <dbReference type="ARBA" id="ARBA00022448"/>
    </source>
</evidence>
<evidence type="ECO:0000259" key="6">
    <source>
        <dbReference type="PROSITE" id="PS50893"/>
    </source>
</evidence>
<dbReference type="GO" id="GO:0015807">
    <property type="term" value="P:L-amino acid transport"/>
    <property type="evidence" value="ECO:0007669"/>
    <property type="project" value="TreeGrafter"/>
</dbReference>
<organism evidence="7 8">
    <name type="scientific">Pseudogracilibacillus auburnensis</name>
    <dbReference type="NCBI Taxonomy" id="1494959"/>
    <lineage>
        <taxon>Bacteria</taxon>
        <taxon>Bacillati</taxon>
        <taxon>Bacillota</taxon>
        <taxon>Bacilli</taxon>
        <taxon>Bacillales</taxon>
        <taxon>Bacillaceae</taxon>
        <taxon>Pseudogracilibacillus</taxon>
    </lineage>
</organism>
<protein>
    <submittedName>
        <fullName evidence="7">Amino acid/amide ABC transporter ATP-binding protein 2 (HAAT family)</fullName>
    </submittedName>
</protein>
<dbReference type="Proteomes" id="UP000247978">
    <property type="component" value="Unassembled WGS sequence"/>
</dbReference>
<dbReference type="OrthoDB" id="9776369at2"/>
<dbReference type="Pfam" id="PF00005">
    <property type="entry name" value="ABC_tran"/>
    <property type="match status" value="1"/>
</dbReference>
<dbReference type="InterPro" id="IPR052156">
    <property type="entry name" value="BCAA_Transport_ATP-bd_LivF"/>
</dbReference>
<sequence>MTTLLKAENLHTYIGQYHILQGVSFAATQGEVSVLLGRNGAGKTTTLKTIMGLTPASKGTVMFKGTEITKKPTYEISNLHIGYVPEDQAIFAGLTVEENMRVAMRKEDDTTLERQEYILSLFPDLKKYWHKDGAFLSGGQKQMLAMARAFINEGELLLIDEPSKGLAPIVIEKVMEAMTEMKKTTTIVLVEQNFLMASKIGDTYTLIDDGKTVHTGTMEELIANDELQHTYLGIG</sequence>
<dbReference type="SMART" id="SM00382">
    <property type="entry name" value="AAA"/>
    <property type="match status" value="1"/>
</dbReference>
<dbReference type="SUPFAM" id="SSF52540">
    <property type="entry name" value="P-loop containing nucleoside triphosphate hydrolases"/>
    <property type="match status" value="1"/>
</dbReference>
<dbReference type="AlphaFoldDB" id="A0A2V3WAX5"/>
<dbReference type="InterPro" id="IPR003439">
    <property type="entry name" value="ABC_transporter-like_ATP-bd"/>
</dbReference>
<dbReference type="PROSITE" id="PS00211">
    <property type="entry name" value="ABC_TRANSPORTER_1"/>
    <property type="match status" value="1"/>
</dbReference>
<dbReference type="GO" id="GO:0015658">
    <property type="term" value="F:branched-chain amino acid transmembrane transporter activity"/>
    <property type="evidence" value="ECO:0007669"/>
    <property type="project" value="TreeGrafter"/>
</dbReference>
<dbReference type="PANTHER" id="PTHR43820">
    <property type="entry name" value="HIGH-AFFINITY BRANCHED-CHAIN AMINO ACID TRANSPORT ATP-BINDING PROTEIN LIVF"/>
    <property type="match status" value="1"/>
</dbReference>
<dbReference type="CDD" id="cd03224">
    <property type="entry name" value="ABC_TM1139_LivF_branched"/>
    <property type="match status" value="1"/>
</dbReference>
<comment type="caution">
    <text evidence="7">The sequence shown here is derived from an EMBL/GenBank/DDBJ whole genome shotgun (WGS) entry which is preliminary data.</text>
</comment>
<keyword evidence="8" id="KW-1185">Reference proteome</keyword>
<dbReference type="PANTHER" id="PTHR43820:SF2">
    <property type="entry name" value="ABC TRANSPORTER ATP-BINDING PROTEIN"/>
    <property type="match status" value="1"/>
</dbReference>
<dbReference type="InterPro" id="IPR003593">
    <property type="entry name" value="AAA+_ATPase"/>
</dbReference>
<proteinExistence type="inferred from homology"/>
<evidence type="ECO:0000256" key="1">
    <source>
        <dbReference type="ARBA" id="ARBA00005417"/>
    </source>
</evidence>
<dbReference type="PROSITE" id="PS50893">
    <property type="entry name" value="ABC_TRANSPORTER_2"/>
    <property type="match status" value="1"/>
</dbReference>
<name>A0A2V3WAX5_9BACI</name>
<evidence type="ECO:0000256" key="3">
    <source>
        <dbReference type="ARBA" id="ARBA00022741"/>
    </source>
</evidence>
<dbReference type="InterPro" id="IPR027417">
    <property type="entry name" value="P-loop_NTPase"/>
</dbReference>
<evidence type="ECO:0000256" key="4">
    <source>
        <dbReference type="ARBA" id="ARBA00022840"/>
    </source>
</evidence>
<dbReference type="GO" id="GO:0005524">
    <property type="term" value="F:ATP binding"/>
    <property type="evidence" value="ECO:0007669"/>
    <property type="project" value="UniProtKB-KW"/>
</dbReference>
<gene>
    <name evidence="7" type="ORF">DFR56_101215</name>
</gene>
<evidence type="ECO:0000256" key="5">
    <source>
        <dbReference type="ARBA" id="ARBA00022970"/>
    </source>
</evidence>
<keyword evidence="3" id="KW-0547">Nucleotide-binding</keyword>
<keyword evidence="4 7" id="KW-0067">ATP-binding</keyword>